<evidence type="ECO:0000256" key="3">
    <source>
        <dbReference type="PROSITE-ProRule" id="PRU00339"/>
    </source>
</evidence>
<dbReference type="InterPro" id="IPR011990">
    <property type="entry name" value="TPR-like_helical_dom_sf"/>
</dbReference>
<evidence type="ECO:0000256" key="1">
    <source>
        <dbReference type="ARBA" id="ARBA00005820"/>
    </source>
</evidence>
<keyword evidence="2" id="KW-0238">DNA-binding</keyword>
<dbReference type="SMART" id="SM01043">
    <property type="entry name" value="BTAD"/>
    <property type="match status" value="1"/>
</dbReference>
<dbReference type="Pfam" id="PF25872">
    <property type="entry name" value="HTH_77"/>
    <property type="match status" value="1"/>
</dbReference>
<protein>
    <submittedName>
        <fullName evidence="6">BTAD domain-containing putative transcriptional regulator</fullName>
    </submittedName>
</protein>
<sequence length="1074" mass="115612">MTVAPIIGLLGPVAVADENGRMRPVQGIRARRLLAVLALMPGTHRSQSALIDGVWGDDLPRSPQSALHTQISRLRPQLPDGAIEVGPRGYRLTLSADAIDVFAARSLVAEGSAQALDTAAALWRGDPGEDLGDDDLARTLRQTADRVHDDIVAHRSRKALNDGDFELARSLAQQRCDADPLDESAHTTVIRALAALGRDAEALAVFARIRRSLSAELGADPGPELAALHQQLVSRQGTAPSPTRRAAPVRAVGLSAEPNELFGRAADVARICRLFETSRMVTVQGPGGAGKTRIANKIGHIVAGDGARVFFVELASVRGDDDVLAAVAGTLGVGESDVGPGGRPRLAYSDLRARLADALTADTLVILDNCEHVVDAAARIASELIAAADGVRILATSRSPLRVSSEVVHQLPTLDVGEKGSAATDLFVARAHAIRPDVAIDLGEVAALCRALDGLPLAIELAAARVRTMTVGEISQRLTDRFALLSAGSRSSPLRHRTLHAVIEWSWELLDHAAQVALRRLCRFPGGFSREAAAELVGAGGFELDDVLDALVDQSLLHVVENGGVRYRMLETVREFGEEQIAAAGEEAQVNSAIARWARKFSEDVREPFENGRQPVALKAIAAEADNLVWVLRRCMEPDPLHRPDSAELTVVTCFPVLAGYWAIRGLHAEVMMWGPRVVAALPAETPATIAAMFDFERENRQATYILAAAHLLMSRHLRSLAVARTRLRRLLRPQSAILRPMDFASAIATSYHPLSALRLLIIARDSPNPRVQMLAAVLRVNVRENVGDRAGAMRDAVANLALTEERNDLWMAAASRMEIGSLYGQVGDFDSALESYFKAIHLLNEIGSEQDSMQARGYVVAALIGSGRIDDARAEFADLSDGWQPSDPDPQLHPEVSAGILIAAAELEVYDHRTASAANLYERAVRLLLREHPMPAQDPFVAMIISTAVCGMAVNGAVDRATPYLADLAKIVEHMVGPSGMGDLPQMGSVALGYGVLTCLRRPGSPDGARLLHLAVRLGGRRDFPTLASAMDRRFEMSGVCDDEWRSGEMAIATMSRRQAVRDIVDIIKRLNV</sequence>
<evidence type="ECO:0000313" key="7">
    <source>
        <dbReference type="Proteomes" id="UP001185792"/>
    </source>
</evidence>
<comment type="caution">
    <text evidence="6">The sequence shown here is derived from an EMBL/GenBank/DDBJ whole genome shotgun (WGS) entry which is preliminary data.</text>
</comment>
<dbReference type="Gene3D" id="3.40.50.300">
    <property type="entry name" value="P-loop containing nucleotide triphosphate hydrolases"/>
    <property type="match status" value="1"/>
</dbReference>
<dbReference type="InterPro" id="IPR005158">
    <property type="entry name" value="BTAD"/>
</dbReference>
<feature type="domain" description="Bacterial transcriptional activator" evidence="5">
    <location>
        <begin position="99"/>
        <end position="233"/>
    </location>
</feature>
<dbReference type="Gene3D" id="1.25.40.10">
    <property type="entry name" value="Tetratricopeptide repeat domain"/>
    <property type="match status" value="2"/>
</dbReference>
<keyword evidence="7" id="KW-1185">Reference proteome</keyword>
<reference evidence="6 7" key="1">
    <citation type="submission" date="2023-10" db="EMBL/GenBank/DDBJ databases">
        <title>Development of a sustainable strategy for remediation of hydrocarbon-contaminated territories based on the waste exchange concept.</title>
        <authorList>
            <person name="Krivoruchko A."/>
        </authorList>
    </citation>
    <scope>NUCLEOTIDE SEQUENCE [LARGE SCALE GENOMIC DNA]</scope>
    <source>
        <strain evidence="6 7">IEGM 1236</strain>
    </source>
</reference>
<dbReference type="InterPro" id="IPR016032">
    <property type="entry name" value="Sig_transdc_resp-reg_C-effctor"/>
</dbReference>
<accession>A0ABU4EPI8</accession>
<dbReference type="Proteomes" id="UP001185792">
    <property type="component" value="Unassembled WGS sequence"/>
</dbReference>
<dbReference type="PANTHER" id="PTHR47691">
    <property type="entry name" value="REGULATOR-RELATED"/>
    <property type="match status" value="1"/>
</dbReference>
<dbReference type="InterPro" id="IPR027417">
    <property type="entry name" value="P-loop_NTPase"/>
</dbReference>
<dbReference type="InterPro" id="IPR036388">
    <property type="entry name" value="WH-like_DNA-bd_sf"/>
</dbReference>
<name>A0ABU4EPI8_WILMA</name>
<evidence type="ECO:0000313" key="6">
    <source>
        <dbReference type="EMBL" id="MDV7132569.1"/>
    </source>
</evidence>
<dbReference type="InterPro" id="IPR058852">
    <property type="entry name" value="HTH_77"/>
</dbReference>
<dbReference type="Pfam" id="PF03704">
    <property type="entry name" value="BTAD"/>
    <property type="match status" value="1"/>
</dbReference>
<proteinExistence type="inferred from homology"/>
<feature type="domain" description="OmpR/PhoB-type" evidence="4">
    <location>
        <begin position="22"/>
        <end position="92"/>
    </location>
</feature>
<feature type="repeat" description="TPR" evidence="3">
    <location>
        <begin position="814"/>
        <end position="847"/>
    </location>
</feature>
<dbReference type="SUPFAM" id="SSF46894">
    <property type="entry name" value="C-terminal effector domain of the bipartite response regulators"/>
    <property type="match status" value="1"/>
</dbReference>
<dbReference type="SUPFAM" id="SSF48452">
    <property type="entry name" value="TPR-like"/>
    <property type="match status" value="2"/>
</dbReference>
<dbReference type="PANTHER" id="PTHR47691:SF3">
    <property type="entry name" value="HTH-TYPE TRANSCRIPTIONAL REGULATOR RV0890C-RELATED"/>
    <property type="match status" value="1"/>
</dbReference>
<comment type="similarity">
    <text evidence="1">Belongs to the AfsR/DnrI/RedD regulatory family.</text>
</comment>
<evidence type="ECO:0000259" key="5">
    <source>
        <dbReference type="SMART" id="SM01043"/>
    </source>
</evidence>
<dbReference type="EMBL" id="JAWLUM010000001">
    <property type="protein sequence ID" value="MDV7132569.1"/>
    <property type="molecule type" value="Genomic_DNA"/>
</dbReference>
<dbReference type="SMART" id="SM00862">
    <property type="entry name" value="Trans_reg_C"/>
    <property type="match status" value="1"/>
</dbReference>
<dbReference type="PROSITE" id="PS50005">
    <property type="entry name" value="TPR"/>
    <property type="match status" value="1"/>
</dbReference>
<keyword evidence="3" id="KW-0802">TPR repeat</keyword>
<dbReference type="RefSeq" id="WP_317712013.1">
    <property type="nucleotide sequence ID" value="NZ_JAWLUM010000001.1"/>
</dbReference>
<dbReference type="Gene3D" id="1.10.10.10">
    <property type="entry name" value="Winged helix-like DNA-binding domain superfamily/Winged helix DNA-binding domain"/>
    <property type="match status" value="1"/>
</dbReference>
<dbReference type="InterPro" id="IPR019734">
    <property type="entry name" value="TPR_rpt"/>
</dbReference>
<organism evidence="6 7">
    <name type="scientific">Williamsia marianensis</name>
    <dbReference type="NCBI Taxonomy" id="85044"/>
    <lineage>
        <taxon>Bacteria</taxon>
        <taxon>Bacillati</taxon>
        <taxon>Actinomycetota</taxon>
        <taxon>Actinomycetes</taxon>
        <taxon>Mycobacteriales</taxon>
        <taxon>Nocardiaceae</taxon>
        <taxon>Williamsia</taxon>
    </lineage>
</organism>
<dbReference type="SUPFAM" id="SSF52540">
    <property type="entry name" value="P-loop containing nucleoside triphosphate hydrolases"/>
    <property type="match status" value="1"/>
</dbReference>
<evidence type="ECO:0000259" key="4">
    <source>
        <dbReference type="SMART" id="SM00862"/>
    </source>
</evidence>
<dbReference type="InterPro" id="IPR001867">
    <property type="entry name" value="OmpR/PhoB-type_DNA-bd"/>
</dbReference>
<evidence type="ECO:0000256" key="2">
    <source>
        <dbReference type="ARBA" id="ARBA00023125"/>
    </source>
</evidence>
<gene>
    <name evidence="6" type="ORF">R4198_02605</name>
</gene>